<organism evidence="2 3">
    <name type="scientific">Panicum virgatum</name>
    <name type="common">Blackwell switchgrass</name>
    <dbReference type="NCBI Taxonomy" id="38727"/>
    <lineage>
        <taxon>Eukaryota</taxon>
        <taxon>Viridiplantae</taxon>
        <taxon>Streptophyta</taxon>
        <taxon>Embryophyta</taxon>
        <taxon>Tracheophyta</taxon>
        <taxon>Spermatophyta</taxon>
        <taxon>Magnoliopsida</taxon>
        <taxon>Liliopsida</taxon>
        <taxon>Poales</taxon>
        <taxon>Poaceae</taxon>
        <taxon>PACMAD clade</taxon>
        <taxon>Panicoideae</taxon>
        <taxon>Panicodae</taxon>
        <taxon>Paniceae</taxon>
        <taxon>Panicinae</taxon>
        <taxon>Panicum</taxon>
        <taxon>Panicum sect. Hiantes</taxon>
    </lineage>
</organism>
<reference evidence="2" key="1">
    <citation type="submission" date="2020-05" db="EMBL/GenBank/DDBJ databases">
        <title>WGS assembly of Panicum virgatum.</title>
        <authorList>
            <person name="Lovell J.T."/>
            <person name="Jenkins J."/>
            <person name="Shu S."/>
            <person name="Juenger T.E."/>
            <person name="Schmutz J."/>
        </authorList>
    </citation>
    <scope>NUCLEOTIDE SEQUENCE</scope>
    <source>
        <strain evidence="2">AP13</strain>
    </source>
</reference>
<protein>
    <submittedName>
        <fullName evidence="2">Uncharacterized protein</fullName>
    </submittedName>
</protein>
<comment type="caution">
    <text evidence="2">The sequence shown here is derived from an EMBL/GenBank/DDBJ whole genome shotgun (WGS) entry which is preliminary data.</text>
</comment>
<dbReference type="Proteomes" id="UP000823388">
    <property type="component" value="Chromosome 2N"/>
</dbReference>
<evidence type="ECO:0000256" key="1">
    <source>
        <dbReference type="SAM" id="MobiDB-lite"/>
    </source>
</evidence>
<sequence length="250" mass="28457">MLLRETLQWFKLAGRPKYHGRMFLDGEEHKWLVGIHLEVTHAPKGWWSTAVAYEFRDACHMAAREMLRVLSSTNRALSRTSPMKFFPPVNKTTPRWVQRVSDLPRMKTVEDPIVAYLALYLHALDDEYDKLTLLYMKLETRYRASEALLTTCQQQLARRGNEFDPRCPSCIHELRTPLGGVTCPSTYPRQGPLGSVQFSLLEQWKAREQSPVSHLGQEDRASMGAFLTLSSPGEGSSSQQSSQNEASSKL</sequence>
<dbReference type="AlphaFoldDB" id="A0A8T0VDG4"/>
<dbReference type="EMBL" id="CM029040">
    <property type="protein sequence ID" value="KAG2632878.1"/>
    <property type="molecule type" value="Genomic_DNA"/>
</dbReference>
<evidence type="ECO:0000313" key="3">
    <source>
        <dbReference type="Proteomes" id="UP000823388"/>
    </source>
</evidence>
<accession>A0A8T0VDG4</accession>
<feature type="compositionally biased region" description="Low complexity" evidence="1">
    <location>
        <begin position="230"/>
        <end position="250"/>
    </location>
</feature>
<keyword evidence="3" id="KW-1185">Reference proteome</keyword>
<proteinExistence type="predicted"/>
<evidence type="ECO:0000313" key="2">
    <source>
        <dbReference type="EMBL" id="KAG2632878.1"/>
    </source>
</evidence>
<feature type="region of interest" description="Disordered" evidence="1">
    <location>
        <begin position="209"/>
        <end position="250"/>
    </location>
</feature>
<name>A0A8T0VDG4_PANVG</name>
<gene>
    <name evidence="2" type="ORF">PVAP13_2NG121700</name>
</gene>